<dbReference type="AlphaFoldDB" id="M1MX85"/>
<feature type="transmembrane region" description="Helical" evidence="1">
    <location>
        <begin position="153"/>
        <end position="171"/>
    </location>
</feature>
<sequence length="212" mass="23127">MKIKRMLVCFFMIILISCGASLTLKAAIGVGAWDALALTGSSISGIKVGTVGMLLNFICIFIELMILRKNFKIKHALQIALCIIVGYTVNFFFYNVLGGIELSNYFIRVVILIVGYIINAFTVAVIMLLDVVTFALEGACMAVSSKVGIKFHILRQGVDVVCIVVASIVAFTSNVPLAIREGTVIGMVIFGPIMGIFMKQLKPIFQKYDLTD</sequence>
<name>M1MX85_9CLOT</name>
<feature type="transmembrane region" description="Helical" evidence="1">
    <location>
        <begin position="79"/>
        <end position="100"/>
    </location>
</feature>
<dbReference type="RefSeq" id="WP_015392401.1">
    <property type="nucleotide sequence ID" value="NC_020291.1"/>
</dbReference>
<dbReference type="STRING" id="36745.CLSAP_21300"/>
<accession>M1MX85</accession>
<dbReference type="PROSITE" id="PS51257">
    <property type="entry name" value="PROKAR_LIPOPROTEIN"/>
    <property type="match status" value="1"/>
</dbReference>
<dbReference type="EMBL" id="CP004121">
    <property type="protein sequence ID" value="AGF56082.1"/>
    <property type="molecule type" value="Genomic_DNA"/>
</dbReference>
<proteinExistence type="predicted"/>
<feature type="transmembrane region" description="Helical" evidence="1">
    <location>
        <begin position="177"/>
        <end position="198"/>
    </location>
</feature>
<keyword evidence="1" id="KW-1133">Transmembrane helix</keyword>
<evidence type="ECO:0000256" key="1">
    <source>
        <dbReference type="SAM" id="Phobius"/>
    </source>
</evidence>
<evidence type="ECO:0008006" key="4">
    <source>
        <dbReference type="Google" id="ProtNLM"/>
    </source>
</evidence>
<evidence type="ECO:0000313" key="2">
    <source>
        <dbReference type="EMBL" id="AGF56082.1"/>
    </source>
</evidence>
<keyword evidence="3" id="KW-1185">Reference proteome</keyword>
<keyword evidence="1" id="KW-0812">Transmembrane</keyword>
<dbReference type="PANTHER" id="PTHR40078:SF1">
    <property type="entry name" value="INTEGRAL MEMBRANE PROTEIN"/>
    <property type="match status" value="1"/>
</dbReference>
<dbReference type="PANTHER" id="PTHR40078">
    <property type="entry name" value="INTEGRAL MEMBRANE PROTEIN-RELATED"/>
    <property type="match status" value="1"/>
</dbReference>
<feature type="transmembrane region" description="Helical" evidence="1">
    <location>
        <begin position="106"/>
        <end position="132"/>
    </location>
</feature>
<keyword evidence="1" id="KW-0472">Membrane</keyword>
<gene>
    <name evidence="2" type="ORF">Cspa_c23170</name>
</gene>
<dbReference type="HOGENOM" id="CLU_083843_2_3_9"/>
<dbReference type="OrthoDB" id="1654314at2"/>
<feature type="transmembrane region" description="Helical" evidence="1">
    <location>
        <begin position="50"/>
        <end position="67"/>
    </location>
</feature>
<reference evidence="2 3" key="1">
    <citation type="submission" date="2013-02" db="EMBL/GenBank/DDBJ databases">
        <title>Genome sequence of Clostridium saccharoperbutylacetonicum N1-4(HMT).</title>
        <authorList>
            <person name="Poehlein A."/>
            <person name="Daniel R."/>
        </authorList>
    </citation>
    <scope>NUCLEOTIDE SEQUENCE [LARGE SCALE GENOMIC DNA]</scope>
    <source>
        <strain evidence="3">N1-4(HMT)</strain>
    </source>
</reference>
<dbReference type="eggNOG" id="COG2364">
    <property type="taxonomic scope" value="Bacteria"/>
</dbReference>
<dbReference type="PATRIC" id="fig|931276.5.peg.2321"/>
<dbReference type="InterPro" id="IPR038750">
    <property type="entry name" value="YczE/YyaS-like"/>
</dbReference>
<evidence type="ECO:0000313" key="3">
    <source>
        <dbReference type="Proteomes" id="UP000011728"/>
    </source>
</evidence>
<protein>
    <recommendedName>
        <fullName evidence="4">Membrane protein YczE</fullName>
    </recommendedName>
</protein>
<dbReference type="Pfam" id="PF19700">
    <property type="entry name" value="DUF6198"/>
    <property type="match status" value="1"/>
</dbReference>
<dbReference type="KEGG" id="csr:Cspa_c23170"/>
<dbReference type="Proteomes" id="UP000011728">
    <property type="component" value="Chromosome"/>
</dbReference>
<organism evidence="2 3">
    <name type="scientific">Clostridium saccharoperbutylacetonicum N1-4(HMT)</name>
    <dbReference type="NCBI Taxonomy" id="931276"/>
    <lineage>
        <taxon>Bacteria</taxon>
        <taxon>Bacillati</taxon>
        <taxon>Bacillota</taxon>
        <taxon>Clostridia</taxon>
        <taxon>Eubacteriales</taxon>
        <taxon>Clostridiaceae</taxon>
        <taxon>Clostridium</taxon>
    </lineage>
</organism>